<accession>A0A0G0FJ15</accession>
<organism evidence="2 3">
    <name type="scientific">Candidatus Nomurabacteria bacterium GW2011_GWC2_35_8</name>
    <dbReference type="NCBI Taxonomy" id="1618752"/>
    <lineage>
        <taxon>Bacteria</taxon>
        <taxon>Candidatus Nomuraibacteriota</taxon>
    </lineage>
</organism>
<comment type="caution">
    <text evidence="2">The sequence shown here is derived from an EMBL/GenBank/DDBJ whole genome shotgun (WGS) entry which is preliminary data.</text>
</comment>
<evidence type="ECO:0000313" key="2">
    <source>
        <dbReference type="EMBL" id="KKP87420.1"/>
    </source>
</evidence>
<feature type="transmembrane region" description="Helical" evidence="1">
    <location>
        <begin position="76"/>
        <end position="95"/>
    </location>
</feature>
<keyword evidence="1" id="KW-1133">Transmembrane helix</keyword>
<dbReference type="EMBL" id="LBQZ01000049">
    <property type="protein sequence ID" value="KKP87420.1"/>
    <property type="molecule type" value="Genomic_DNA"/>
</dbReference>
<evidence type="ECO:0000313" key="3">
    <source>
        <dbReference type="Proteomes" id="UP000034798"/>
    </source>
</evidence>
<proteinExistence type="predicted"/>
<name>A0A0G0FJ15_9BACT</name>
<reference evidence="2 3" key="1">
    <citation type="journal article" date="2015" name="Nature">
        <title>rRNA introns, odd ribosomes, and small enigmatic genomes across a large radiation of phyla.</title>
        <authorList>
            <person name="Brown C.T."/>
            <person name="Hug L.A."/>
            <person name="Thomas B.C."/>
            <person name="Sharon I."/>
            <person name="Castelle C.J."/>
            <person name="Singh A."/>
            <person name="Wilkins M.J."/>
            <person name="Williams K.H."/>
            <person name="Banfield J.F."/>
        </authorList>
    </citation>
    <scope>NUCLEOTIDE SEQUENCE [LARGE SCALE GENOMIC DNA]</scope>
</reference>
<dbReference type="Proteomes" id="UP000034798">
    <property type="component" value="Unassembled WGS sequence"/>
</dbReference>
<gene>
    <name evidence="2" type="ORF">UR91_C0049G0005</name>
</gene>
<evidence type="ECO:0000256" key="1">
    <source>
        <dbReference type="SAM" id="Phobius"/>
    </source>
</evidence>
<keyword evidence="1" id="KW-0472">Membrane</keyword>
<sequence length="217" mass="24651">MSDTRIRWLLSCLYADVVRNYEKHFLNGQTIQGLLKEWGVHKDFWVNVLIVSMVGVAIAGLITIDRVYPMTKRGYALEATLFSLGLFVLSMGKLIEKRNKILAPLESFIELFDPEHNPSSIFLKILWPGGMIPEMAREKVFNGFVELARGLIKAEEAVKARGSGFVNVNYEAHTEKLKAKESKLRAEYDTAIGIAIKLELYRNGDRKKHVLRACRPV</sequence>
<protein>
    <submittedName>
        <fullName evidence="2">Uncharacterized protein</fullName>
    </submittedName>
</protein>
<keyword evidence="1" id="KW-0812">Transmembrane</keyword>
<dbReference type="AlphaFoldDB" id="A0A0G0FJ15"/>
<feature type="transmembrane region" description="Helical" evidence="1">
    <location>
        <begin position="44"/>
        <end position="64"/>
    </location>
</feature>